<dbReference type="EMBL" id="CAADGD010000014">
    <property type="protein sequence ID" value="VFK69463.1"/>
    <property type="molecule type" value="Genomic_DNA"/>
</dbReference>
<name>A0A451A418_9GAMM</name>
<evidence type="ECO:0000313" key="1">
    <source>
        <dbReference type="EMBL" id="VFK60774.1"/>
    </source>
</evidence>
<dbReference type="AlphaFoldDB" id="A0A451A418"/>
<protein>
    <submittedName>
        <fullName evidence="1">Uncharacterized protein</fullName>
    </submittedName>
</protein>
<dbReference type="EMBL" id="CAADFZ010000013">
    <property type="protein sequence ID" value="VFK60774.1"/>
    <property type="molecule type" value="Genomic_DNA"/>
</dbReference>
<gene>
    <name evidence="1" type="ORF">BECKUNK1418G_GA0071005_101318</name>
    <name evidence="2" type="ORF">BECKUNK1418H_GA0071006_101418</name>
</gene>
<sequence>MNMTGQKSNVAAPRLLFRNFLWLTFLLLFWTVAFADGYDTRKLDNEIASAFSGGLNPSRLDKIASKIRTDHQRRVDASGERTIWKSSYLDSLDMLLSSKIGFGKIAIRLSGVEWRNPDTIKLAIKFKGQMDRFSEMDQFDPDAKKRIHKAIIAKVATASKLEPDGDIYYLDVDKKSRSTKLHLLAFDKKMSSSKKWIIHGTVPLCVRFRSIGILVFRPGMRDRDIPGVYKRARKYRK</sequence>
<proteinExistence type="predicted"/>
<reference evidence="1" key="1">
    <citation type="submission" date="2019-02" db="EMBL/GenBank/DDBJ databases">
        <authorList>
            <person name="Gruber-Vodicka R. H."/>
            <person name="Seah K. B. B."/>
        </authorList>
    </citation>
    <scope>NUCLEOTIDE SEQUENCE</scope>
    <source>
        <strain evidence="2">BECK_BY19</strain>
        <strain evidence="1">BECK_BY8</strain>
    </source>
</reference>
<organism evidence="1">
    <name type="scientific">Candidatus Kentrum sp. UNK</name>
    <dbReference type="NCBI Taxonomy" id="2126344"/>
    <lineage>
        <taxon>Bacteria</taxon>
        <taxon>Pseudomonadati</taxon>
        <taxon>Pseudomonadota</taxon>
        <taxon>Gammaproteobacteria</taxon>
        <taxon>Candidatus Kentrum</taxon>
    </lineage>
</organism>
<evidence type="ECO:0000313" key="2">
    <source>
        <dbReference type="EMBL" id="VFK69463.1"/>
    </source>
</evidence>
<accession>A0A451A418</accession>